<organism evidence="1 2">
    <name type="scientific">Rhabditophanes sp. KR3021</name>
    <dbReference type="NCBI Taxonomy" id="114890"/>
    <lineage>
        <taxon>Eukaryota</taxon>
        <taxon>Metazoa</taxon>
        <taxon>Ecdysozoa</taxon>
        <taxon>Nematoda</taxon>
        <taxon>Chromadorea</taxon>
        <taxon>Rhabditida</taxon>
        <taxon>Tylenchina</taxon>
        <taxon>Panagrolaimomorpha</taxon>
        <taxon>Strongyloidoidea</taxon>
        <taxon>Alloionematidae</taxon>
        <taxon>Rhabditophanes</taxon>
    </lineage>
</organism>
<accession>A0AC35TKH8</accession>
<dbReference type="Proteomes" id="UP000095286">
    <property type="component" value="Unplaced"/>
</dbReference>
<proteinExistence type="predicted"/>
<evidence type="ECO:0000313" key="1">
    <source>
        <dbReference type="Proteomes" id="UP000095286"/>
    </source>
</evidence>
<evidence type="ECO:0000313" key="2">
    <source>
        <dbReference type="WBParaSite" id="RSKR_0000163300.3"/>
    </source>
</evidence>
<sequence>MKLRQRLLNRTSPAINTNQGNPYFNGAPVHPSLKRSESTDSTQLLPTPNILLNSTSMTSLNDVSSPFPSFPQNNIAINNFLLPSPSLPNLNDSLQRTLAGNNLAGLSRPSLFDQNGLSGVLSMPCLLDNNSMLQHLNSLVELSLLDAFKDNGDFLSQNRLPLPAGNYPSLLKQQLRDLVLRRKSLVREEPEEEAMTNEAIQNLINLRASSSFMSDTQTEKSSLNNVDMASSSSATNITTKKTGLVYDGAMSKHQCLCDNNQNHVEHGGRTQSVWARLIEAGLVDQCERIPSKRASLEQLAYVHTPTYVSFFGVTPSACLNLDPAKLPVKAFVQLACGGIGVDSDTYFNETATQVAVKTAVGSLIELVTMVAEEVVGNGFACIRPPGHHATSDTPMGFCFFNNVAIAAKHLQKYYSHKYPKIAIIDWDVHHGNGTQDCFNEDKDVLFMSIHRHDNGNFFPGSVTEVGSGPGKGFTINIPFSGPRMGDAEYLAAWRVLVMPILSAFKPDFILVSAGFDGAKGHAAALGGYELSPDIFGVFTYELMKLAEGRVVLSLEGGYNLSAISAAAEVCVKVNMPQPTHLPDQTHEANEGEVIFKLKVELKSVCMERDALLGTTQKLKAISMKLKERLDEKNKAVESMRERCEKMESSSNERNTKSIGESDQIRKEIDSLRHAITVKEDENKRLGERMSEVSCKLNTKENEYDRVREEYEAYKCKVDLLWRQKKDGGNNTSADTSKLSQMVGTIQLQNERINELEEANSLLETEKKGLVGGNCKLRAEMSADKAAFERKLIEIEKDFETRGRDSNIEFGRDRKELENRIRSLESQNESLADQNKLLKSQVLFKGEEDGVDGEYGSNLSNYEEQMAEFKEKEKPTSLRQLSLLPSTRSTSDYSKFAAPESILQLPKQLEMGTDKLNLRSLLNEENEESVDINPFELDRWKDIVENEEEITIEKYEETVIKLHHMRDLLKEGEVWNLQLEEQVKLLKSELRRLMANEERMEHLSNFEYVKDVIMKFIQSEKVSNERTHLIPVLATMLKLNVDEVNILENFAQTNEIGSGSSKPAEWGKYIKSWSGL</sequence>
<name>A0AC35TKH8_9BILA</name>
<protein>
    <submittedName>
        <fullName evidence="2">GRIP domain-containing protein</fullName>
    </submittedName>
</protein>
<dbReference type="WBParaSite" id="RSKR_0000163300.3">
    <property type="protein sequence ID" value="RSKR_0000163300.3"/>
    <property type="gene ID" value="RSKR_0000163300"/>
</dbReference>
<reference evidence="2" key="1">
    <citation type="submission" date="2016-11" db="UniProtKB">
        <authorList>
            <consortium name="WormBaseParasite"/>
        </authorList>
    </citation>
    <scope>IDENTIFICATION</scope>
    <source>
        <strain evidence="2">KR3021</strain>
    </source>
</reference>